<evidence type="ECO:0000313" key="1">
    <source>
        <dbReference type="WBParaSite" id="SSTP_0000068000.1"/>
    </source>
</evidence>
<sequence>VYKSYSIRIIKYRMIQQKNHL</sequence>
<organism evidence="1">
    <name type="scientific">Strongyloides stercoralis</name>
    <name type="common">Threadworm</name>
    <dbReference type="NCBI Taxonomy" id="6248"/>
    <lineage>
        <taxon>Eukaryota</taxon>
        <taxon>Metazoa</taxon>
        <taxon>Ecdysozoa</taxon>
        <taxon>Nematoda</taxon>
        <taxon>Chromadorea</taxon>
        <taxon>Rhabditida</taxon>
        <taxon>Tylenchina</taxon>
        <taxon>Panagrolaimomorpha</taxon>
        <taxon>Strongyloidoidea</taxon>
        <taxon>Strongyloididae</taxon>
        <taxon>Strongyloides</taxon>
    </lineage>
</organism>
<reference evidence="1" key="1">
    <citation type="submission" date="2015-08" db="UniProtKB">
        <authorList>
            <consortium name="WormBaseParasite"/>
        </authorList>
    </citation>
    <scope>IDENTIFICATION</scope>
</reference>
<dbReference type="WBParaSite" id="SSTP_0000068000.1">
    <property type="protein sequence ID" value="SSTP_0000068000.1"/>
    <property type="gene ID" value="SSTP_0000068000"/>
</dbReference>
<dbReference type="AlphaFoldDB" id="A0A0K0DTW6"/>
<protein>
    <submittedName>
        <fullName evidence="1">Conjugal transfer protein</fullName>
    </submittedName>
</protein>
<name>A0A0K0DTW6_STRER</name>
<accession>A0A0K0DTW6</accession>
<proteinExistence type="predicted"/>